<dbReference type="PANTHER" id="PTHR46927">
    <property type="entry name" value="AGAP005574-PA"/>
    <property type="match status" value="1"/>
</dbReference>
<evidence type="ECO:0000313" key="8">
    <source>
        <dbReference type="EMBL" id="CAH1114865.1"/>
    </source>
</evidence>
<dbReference type="PANTHER" id="PTHR46927:SF3">
    <property type="entry name" value="THAP-TYPE DOMAIN-CONTAINING PROTEIN"/>
    <property type="match status" value="1"/>
</dbReference>
<dbReference type="GO" id="GO:0008270">
    <property type="term" value="F:zinc ion binding"/>
    <property type="evidence" value="ECO:0007669"/>
    <property type="project" value="UniProtKB-KW"/>
</dbReference>
<evidence type="ECO:0000256" key="4">
    <source>
        <dbReference type="ARBA" id="ARBA00023125"/>
    </source>
</evidence>
<sequence>MFASSVISQRSKRIYEGALQQWRETDEGSKVKQNKNNNDVSDRCRVIQNAFQINYSSSFWSRKYETSCYFLDNLENRDELSVSYRTANRWLLNYYDSDGEISSTYDDSDQDKTYSPPKSSSSSDNENTPHKRSCIKKTSTSPNANRNILTENLMDKQQGENNNKYCEDIDGKENTQKTSTRSNMEKQDRNDPQDWQERKKKQGFFENIDERKSSQKTLTSPNANKKNILVEKQDKNIIQEGRKTQKSCTEDKEEKHVEKVFKDQNLTMETEDINRKENTELDIVKKQDNNEQRKNKEGGEIKVQNKKKSLKRDKKNILEITRKKHEMLKKCNGKCRQQCSELTEEREIPPKCCVPGCTSNYASSQDGYVTVFRFPVDVDKRQLWLKNIPRKDWSPTKTSVVCINFFKENDVSRFEKYKNVSVLEL</sequence>
<dbReference type="SUPFAM" id="SSF57716">
    <property type="entry name" value="Glucocorticoid receptor-like (DNA-binding domain)"/>
    <property type="match status" value="1"/>
</dbReference>
<feature type="region of interest" description="Disordered" evidence="6">
    <location>
        <begin position="283"/>
        <end position="309"/>
    </location>
</feature>
<keyword evidence="3" id="KW-0862">Zinc</keyword>
<dbReference type="OrthoDB" id="6764673at2759"/>
<dbReference type="Pfam" id="PF05485">
    <property type="entry name" value="THAP"/>
    <property type="match status" value="1"/>
</dbReference>
<evidence type="ECO:0000256" key="5">
    <source>
        <dbReference type="PROSITE-ProRule" id="PRU00309"/>
    </source>
</evidence>
<name>A0A9P0DDF5_9CUCU</name>
<reference evidence="8" key="1">
    <citation type="submission" date="2022-01" db="EMBL/GenBank/DDBJ databases">
        <authorList>
            <person name="King R."/>
        </authorList>
    </citation>
    <scope>NUCLEOTIDE SEQUENCE</scope>
</reference>
<keyword evidence="9" id="KW-1185">Reference proteome</keyword>
<dbReference type="Proteomes" id="UP001153636">
    <property type="component" value="Chromosome 8"/>
</dbReference>
<keyword evidence="4 5" id="KW-0238">DNA-binding</keyword>
<feature type="compositionally biased region" description="Polar residues" evidence="6">
    <location>
        <begin position="136"/>
        <end position="150"/>
    </location>
</feature>
<feature type="domain" description="THAP-type" evidence="7">
    <location>
        <begin position="348"/>
        <end position="425"/>
    </location>
</feature>
<protein>
    <recommendedName>
        <fullName evidence="7">THAP-type domain-containing protein</fullName>
    </recommendedName>
</protein>
<dbReference type="SMART" id="SM00980">
    <property type="entry name" value="THAP"/>
    <property type="match status" value="1"/>
</dbReference>
<evidence type="ECO:0000256" key="2">
    <source>
        <dbReference type="ARBA" id="ARBA00022771"/>
    </source>
</evidence>
<keyword evidence="1" id="KW-0479">Metal-binding</keyword>
<gene>
    <name evidence="8" type="ORF">PSYICH_LOCUS14750</name>
</gene>
<dbReference type="GO" id="GO:0003677">
    <property type="term" value="F:DNA binding"/>
    <property type="evidence" value="ECO:0007669"/>
    <property type="project" value="UniProtKB-UniRule"/>
</dbReference>
<evidence type="ECO:0000256" key="3">
    <source>
        <dbReference type="ARBA" id="ARBA00022833"/>
    </source>
</evidence>
<feature type="region of interest" description="Disordered" evidence="6">
    <location>
        <begin position="101"/>
        <end position="252"/>
    </location>
</feature>
<feature type="compositionally biased region" description="Basic and acidic residues" evidence="6">
    <location>
        <begin position="165"/>
        <end position="175"/>
    </location>
</feature>
<evidence type="ECO:0000256" key="1">
    <source>
        <dbReference type="ARBA" id="ARBA00022723"/>
    </source>
</evidence>
<feature type="compositionally biased region" description="Basic and acidic residues" evidence="6">
    <location>
        <begin position="228"/>
        <end position="252"/>
    </location>
</feature>
<evidence type="ECO:0000256" key="6">
    <source>
        <dbReference type="SAM" id="MobiDB-lite"/>
    </source>
</evidence>
<dbReference type="EMBL" id="OV651820">
    <property type="protein sequence ID" value="CAH1114865.1"/>
    <property type="molecule type" value="Genomic_DNA"/>
</dbReference>
<dbReference type="PROSITE" id="PS50950">
    <property type="entry name" value="ZF_THAP"/>
    <property type="match status" value="1"/>
</dbReference>
<dbReference type="InterPro" id="IPR052224">
    <property type="entry name" value="THAP_domain_protein"/>
</dbReference>
<dbReference type="AlphaFoldDB" id="A0A9P0DDF5"/>
<accession>A0A9P0DDF5</accession>
<organism evidence="8 9">
    <name type="scientific">Psylliodes chrysocephalus</name>
    <dbReference type="NCBI Taxonomy" id="3402493"/>
    <lineage>
        <taxon>Eukaryota</taxon>
        <taxon>Metazoa</taxon>
        <taxon>Ecdysozoa</taxon>
        <taxon>Arthropoda</taxon>
        <taxon>Hexapoda</taxon>
        <taxon>Insecta</taxon>
        <taxon>Pterygota</taxon>
        <taxon>Neoptera</taxon>
        <taxon>Endopterygota</taxon>
        <taxon>Coleoptera</taxon>
        <taxon>Polyphaga</taxon>
        <taxon>Cucujiformia</taxon>
        <taxon>Chrysomeloidea</taxon>
        <taxon>Chrysomelidae</taxon>
        <taxon>Galerucinae</taxon>
        <taxon>Alticini</taxon>
        <taxon>Psylliodes</taxon>
    </lineage>
</organism>
<proteinExistence type="predicted"/>
<feature type="compositionally biased region" description="Basic and acidic residues" evidence="6">
    <location>
        <begin position="183"/>
        <end position="197"/>
    </location>
</feature>
<keyword evidence="2 5" id="KW-0863">Zinc-finger</keyword>
<feature type="compositionally biased region" description="Polar residues" evidence="6">
    <location>
        <begin position="215"/>
        <end position="225"/>
    </location>
</feature>
<evidence type="ECO:0000313" key="9">
    <source>
        <dbReference type="Proteomes" id="UP001153636"/>
    </source>
</evidence>
<feature type="compositionally biased region" description="Basic and acidic residues" evidence="6">
    <location>
        <begin position="283"/>
        <end position="300"/>
    </location>
</feature>
<dbReference type="InterPro" id="IPR006612">
    <property type="entry name" value="THAP_Znf"/>
</dbReference>
<evidence type="ECO:0000259" key="7">
    <source>
        <dbReference type="PROSITE" id="PS50950"/>
    </source>
</evidence>